<dbReference type="eggNOG" id="COG3631">
    <property type="taxonomic scope" value="Bacteria"/>
</dbReference>
<organism evidence="2 3">
    <name type="scientific">Solidesulfovibrio magneticus (strain ATCC 700980 / DSM 13731 / RS-1)</name>
    <name type="common">Desulfovibrio magneticus</name>
    <dbReference type="NCBI Taxonomy" id="573370"/>
    <lineage>
        <taxon>Bacteria</taxon>
        <taxon>Pseudomonadati</taxon>
        <taxon>Thermodesulfobacteriota</taxon>
        <taxon>Desulfovibrionia</taxon>
        <taxon>Desulfovibrionales</taxon>
        <taxon>Desulfovibrionaceae</taxon>
        <taxon>Solidesulfovibrio</taxon>
    </lineage>
</organism>
<dbReference type="STRING" id="573370.DMR_37880"/>
<feature type="domain" description="SnoaL-like" evidence="1">
    <location>
        <begin position="9"/>
        <end position="91"/>
    </location>
</feature>
<dbReference type="AlphaFoldDB" id="C4XMX6"/>
<sequence>MPSPLPQPVADYFAASNASDLLRLERCFADNAVVRDEGREHHGPKAIADWHAQTKQQYRYKTEVLDSRGHSDAVTVKTRVAGDFPGSPVELEQRFCLSPEGITALEIKPCQ</sequence>
<dbReference type="SUPFAM" id="SSF54427">
    <property type="entry name" value="NTF2-like"/>
    <property type="match status" value="1"/>
</dbReference>
<dbReference type="OrthoDB" id="8684708at2"/>
<evidence type="ECO:0000259" key="1">
    <source>
        <dbReference type="Pfam" id="PF12680"/>
    </source>
</evidence>
<evidence type="ECO:0000313" key="2">
    <source>
        <dbReference type="EMBL" id="BAH77279.1"/>
    </source>
</evidence>
<proteinExistence type="predicted"/>
<dbReference type="InterPro" id="IPR037401">
    <property type="entry name" value="SnoaL-like"/>
</dbReference>
<gene>
    <name evidence="2" type="ordered locus">DMR_37880</name>
</gene>
<reference evidence="2 3" key="1">
    <citation type="journal article" date="2009" name="Genome Res.">
        <title>Whole genome sequence of Desulfovibrio magneticus strain RS-1 revealed common gene clusters in magnetotactic bacteria.</title>
        <authorList>
            <person name="Nakazawa H."/>
            <person name="Arakaki A."/>
            <person name="Narita-Yamada S."/>
            <person name="Yashiro I."/>
            <person name="Jinno K."/>
            <person name="Aoki N."/>
            <person name="Tsuruyama A."/>
            <person name="Okamura Y."/>
            <person name="Tanikawa S."/>
            <person name="Fujita N."/>
            <person name="Takeyama H."/>
            <person name="Matsunaga T."/>
        </authorList>
    </citation>
    <scope>NUCLEOTIDE SEQUENCE [LARGE SCALE GENOMIC DNA]</scope>
    <source>
        <strain evidence="3">ATCC 700980 / DSM 13731 / RS-1</strain>
    </source>
</reference>
<dbReference type="KEGG" id="dma:DMR_37880"/>
<evidence type="ECO:0000313" key="3">
    <source>
        <dbReference type="Proteomes" id="UP000009071"/>
    </source>
</evidence>
<dbReference type="HOGENOM" id="CLU_148715_1_0_7"/>
<dbReference type="Pfam" id="PF12680">
    <property type="entry name" value="SnoaL_2"/>
    <property type="match status" value="1"/>
</dbReference>
<dbReference type="InterPro" id="IPR032710">
    <property type="entry name" value="NTF2-like_dom_sf"/>
</dbReference>
<dbReference type="Gene3D" id="3.10.450.50">
    <property type="match status" value="1"/>
</dbReference>
<keyword evidence="3" id="KW-1185">Reference proteome</keyword>
<name>C4XMX6_SOLM1</name>
<accession>C4XMX6</accession>
<dbReference type="RefSeq" id="WP_015862420.1">
    <property type="nucleotide sequence ID" value="NC_012796.1"/>
</dbReference>
<dbReference type="EMBL" id="AP010904">
    <property type="protein sequence ID" value="BAH77279.1"/>
    <property type="molecule type" value="Genomic_DNA"/>
</dbReference>
<dbReference type="Proteomes" id="UP000009071">
    <property type="component" value="Chromosome"/>
</dbReference>
<protein>
    <recommendedName>
        <fullName evidence="1">SnoaL-like domain-containing protein</fullName>
    </recommendedName>
</protein>